<dbReference type="Pfam" id="PF00112">
    <property type="entry name" value="Peptidase_C1"/>
    <property type="match status" value="1"/>
</dbReference>
<keyword evidence="7" id="KW-0732">Signal</keyword>
<evidence type="ECO:0000313" key="11">
    <source>
        <dbReference type="Proteomes" id="UP000275846"/>
    </source>
</evidence>
<dbReference type="WBParaSite" id="SSLN_0000721701-mRNA-1">
    <property type="protein sequence ID" value="SSLN_0000721701-mRNA-1"/>
    <property type="gene ID" value="SSLN_0000721701"/>
</dbReference>
<sequence>MYPLLLLTILHLSGGVVEGMFHDLEALHQWYTWKNDLGKTYKDSYEEDLRSGIFMANMRFIEKHNYRFNQDLETYTMAPNRFADLTPQEFAALYLPQLQSRLPTAGVQPHQSTVRLEDLPVQVDWRNMGAVTPVKDQGACGSCWAFSATGAVEGQLKLQTDELMSLSEQQLVDCSWPEGNEGCGGGLMSQAFEHLLRYGSESEAAYPYKAKNFQCQYRESDVVATVLAYKTIEEGNETELMEAVATIGPISVGINAGLPGFMFYSHGVYSSKYCYPKYLNHAVLAIGYGALDDKPYWLVKNSWGEDWGMEGYILMAKNAHNMCGIANMAIYPVL</sequence>
<dbReference type="InterPro" id="IPR039417">
    <property type="entry name" value="Peptidase_C1A_papain-like"/>
</dbReference>
<keyword evidence="4" id="KW-0788">Thiol protease</keyword>
<feature type="chain" id="PRO_5043141285" evidence="7">
    <location>
        <begin position="20"/>
        <end position="334"/>
    </location>
</feature>
<protein>
    <submittedName>
        <fullName evidence="12">Cathepsin L</fullName>
    </submittedName>
</protein>
<proteinExistence type="inferred from homology"/>
<evidence type="ECO:0000259" key="8">
    <source>
        <dbReference type="SMART" id="SM00645"/>
    </source>
</evidence>
<dbReference type="Gene3D" id="3.90.70.10">
    <property type="entry name" value="Cysteine proteinases"/>
    <property type="match status" value="1"/>
</dbReference>
<dbReference type="PRINTS" id="PR00705">
    <property type="entry name" value="PAPAIN"/>
</dbReference>
<dbReference type="InterPro" id="IPR038765">
    <property type="entry name" value="Papain-like_cys_pep_sf"/>
</dbReference>
<reference evidence="10 11" key="2">
    <citation type="submission" date="2018-11" db="EMBL/GenBank/DDBJ databases">
        <authorList>
            <consortium name="Pathogen Informatics"/>
        </authorList>
    </citation>
    <scope>NUCLEOTIDE SEQUENCE [LARGE SCALE GENOMIC DNA]</scope>
    <source>
        <strain evidence="10 11">NST_G2</strain>
    </source>
</reference>
<dbReference type="FunFam" id="3.90.70.10:FF:000006">
    <property type="entry name" value="Cathepsin S"/>
    <property type="match status" value="1"/>
</dbReference>
<evidence type="ECO:0000313" key="10">
    <source>
        <dbReference type="EMBL" id="VDL93383.1"/>
    </source>
</evidence>
<dbReference type="Pfam" id="PF08246">
    <property type="entry name" value="Inhibitor_I29"/>
    <property type="match status" value="1"/>
</dbReference>
<evidence type="ECO:0000256" key="7">
    <source>
        <dbReference type="SAM" id="SignalP"/>
    </source>
</evidence>
<dbReference type="STRING" id="70667.A0A183SS00"/>
<reference evidence="12" key="1">
    <citation type="submission" date="2016-06" db="UniProtKB">
        <authorList>
            <consortium name="WormBaseParasite"/>
        </authorList>
    </citation>
    <scope>IDENTIFICATION</scope>
</reference>
<dbReference type="SMART" id="SM00645">
    <property type="entry name" value="Pept_C1"/>
    <property type="match status" value="1"/>
</dbReference>
<keyword evidence="6" id="KW-1015">Disulfide bond</keyword>
<dbReference type="SMART" id="SM00848">
    <property type="entry name" value="Inhibitor_I29"/>
    <property type="match status" value="1"/>
</dbReference>
<evidence type="ECO:0000256" key="4">
    <source>
        <dbReference type="ARBA" id="ARBA00022807"/>
    </source>
</evidence>
<evidence type="ECO:0000256" key="3">
    <source>
        <dbReference type="ARBA" id="ARBA00022801"/>
    </source>
</evidence>
<keyword evidence="2" id="KW-0645">Protease</keyword>
<dbReference type="CDD" id="cd02248">
    <property type="entry name" value="Peptidase_C1A"/>
    <property type="match status" value="1"/>
</dbReference>
<dbReference type="PROSITE" id="PS00640">
    <property type="entry name" value="THIOL_PROTEASE_ASN"/>
    <property type="match status" value="1"/>
</dbReference>
<dbReference type="EMBL" id="UYSU01033938">
    <property type="protein sequence ID" value="VDL93383.1"/>
    <property type="molecule type" value="Genomic_DNA"/>
</dbReference>
<name>A0A183SS00_SCHSO</name>
<dbReference type="OrthoDB" id="10253408at2759"/>
<evidence type="ECO:0000313" key="12">
    <source>
        <dbReference type="WBParaSite" id="SSLN_0000721701-mRNA-1"/>
    </source>
</evidence>
<feature type="signal peptide" evidence="7">
    <location>
        <begin position="1"/>
        <end position="19"/>
    </location>
</feature>
<evidence type="ECO:0000256" key="6">
    <source>
        <dbReference type="ARBA" id="ARBA00023157"/>
    </source>
</evidence>
<evidence type="ECO:0000259" key="9">
    <source>
        <dbReference type="SMART" id="SM00848"/>
    </source>
</evidence>
<accession>A0A183SS00</accession>
<dbReference type="GO" id="GO:0008234">
    <property type="term" value="F:cysteine-type peptidase activity"/>
    <property type="evidence" value="ECO:0007669"/>
    <property type="project" value="UniProtKB-KW"/>
</dbReference>
<keyword evidence="5" id="KW-0865">Zymogen</keyword>
<gene>
    <name evidence="10" type="ORF">SSLN_LOCUS6998</name>
</gene>
<dbReference type="GO" id="GO:0006508">
    <property type="term" value="P:proteolysis"/>
    <property type="evidence" value="ECO:0007669"/>
    <property type="project" value="UniProtKB-KW"/>
</dbReference>
<dbReference type="InterPro" id="IPR025660">
    <property type="entry name" value="Pept_his_AS"/>
</dbReference>
<dbReference type="InterPro" id="IPR000169">
    <property type="entry name" value="Pept_cys_AS"/>
</dbReference>
<dbReference type="InterPro" id="IPR000668">
    <property type="entry name" value="Peptidase_C1A_C"/>
</dbReference>
<dbReference type="InterPro" id="IPR013128">
    <property type="entry name" value="Peptidase_C1A"/>
</dbReference>
<organism evidence="12">
    <name type="scientific">Schistocephalus solidus</name>
    <name type="common">Tapeworm</name>
    <dbReference type="NCBI Taxonomy" id="70667"/>
    <lineage>
        <taxon>Eukaryota</taxon>
        <taxon>Metazoa</taxon>
        <taxon>Spiralia</taxon>
        <taxon>Lophotrochozoa</taxon>
        <taxon>Platyhelminthes</taxon>
        <taxon>Cestoda</taxon>
        <taxon>Eucestoda</taxon>
        <taxon>Diphyllobothriidea</taxon>
        <taxon>Diphyllobothriidae</taxon>
        <taxon>Schistocephalus</taxon>
    </lineage>
</organism>
<dbReference type="Proteomes" id="UP000275846">
    <property type="component" value="Unassembled WGS sequence"/>
</dbReference>
<feature type="domain" description="Cathepsin propeptide inhibitor" evidence="9">
    <location>
        <begin position="30"/>
        <end position="90"/>
    </location>
</feature>
<evidence type="ECO:0000256" key="2">
    <source>
        <dbReference type="ARBA" id="ARBA00022670"/>
    </source>
</evidence>
<evidence type="ECO:0000256" key="5">
    <source>
        <dbReference type="ARBA" id="ARBA00023145"/>
    </source>
</evidence>
<dbReference type="PROSITE" id="PS00139">
    <property type="entry name" value="THIOL_PROTEASE_CYS"/>
    <property type="match status" value="1"/>
</dbReference>
<dbReference type="AlphaFoldDB" id="A0A183SS00"/>
<keyword evidence="3" id="KW-0378">Hydrolase</keyword>
<dbReference type="InterPro" id="IPR025661">
    <property type="entry name" value="Pept_asp_AS"/>
</dbReference>
<dbReference type="InterPro" id="IPR013201">
    <property type="entry name" value="Prot_inhib_I29"/>
</dbReference>
<dbReference type="PROSITE" id="PS00639">
    <property type="entry name" value="THIOL_PROTEASE_HIS"/>
    <property type="match status" value="1"/>
</dbReference>
<keyword evidence="11" id="KW-1185">Reference proteome</keyword>
<dbReference type="SUPFAM" id="SSF54001">
    <property type="entry name" value="Cysteine proteinases"/>
    <property type="match status" value="1"/>
</dbReference>
<evidence type="ECO:0000256" key="1">
    <source>
        <dbReference type="ARBA" id="ARBA00008455"/>
    </source>
</evidence>
<comment type="similarity">
    <text evidence="1">Belongs to the peptidase C1 family.</text>
</comment>
<feature type="domain" description="Peptidase C1A papain C-terminal" evidence="8">
    <location>
        <begin position="119"/>
        <end position="333"/>
    </location>
</feature>
<dbReference type="PANTHER" id="PTHR12411">
    <property type="entry name" value="CYSTEINE PROTEASE FAMILY C1-RELATED"/>
    <property type="match status" value="1"/>
</dbReference>